<accession>A0ABW3GWY5</accession>
<proteinExistence type="predicted"/>
<dbReference type="InterPro" id="IPR001296">
    <property type="entry name" value="Glyco_trans_1"/>
</dbReference>
<comment type="caution">
    <text evidence="2">The sequence shown here is derived from an EMBL/GenBank/DDBJ whole genome shotgun (WGS) entry which is preliminary data.</text>
</comment>
<dbReference type="PANTHER" id="PTHR45947:SF3">
    <property type="entry name" value="SULFOQUINOVOSYL TRANSFERASE SQD2"/>
    <property type="match status" value="1"/>
</dbReference>
<keyword evidence="2" id="KW-0328">Glycosyltransferase</keyword>
<dbReference type="EC" id="2.4.-.-" evidence="2"/>
<sequence>MNRTEIYILHKNGADSHYIGLQSLLDSKSIQLKYREFSIASQAFKSILKLDFNTFKKQLINLFFLSSLLFTKNKKIVFGIAPFDHKLSFLLKFLKNHKIYYHTSWSCWDKSFHPKTKKLNQDVFDDWKYLLETLAIEIYTVTKVSKESLLKNYDLNKNKVHIVNHSVDHEFRPTIDIKKINKSFIYVGRLLEEKGIYELLKVFSQNKKFKLSIVGKGKLKNLVEKFADSCPNITYHNYISKRNDLSKLLSSHEFIILNSKRNNKWEELFGMSLIEGMAHGLIPVAPMHPGPKEIIDTKTGYLFKEGNLENCLHKIDLEYPECKVKSKFSRLKVNSYKPEIIASLWEPILK</sequence>
<gene>
    <name evidence="2" type="ORF">ACFQ0R_10745</name>
</gene>
<dbReference type="Pfam" id="PF00534">
    <property type="entry name" value="Glycos_transf_1"/>
    <property type="match status" value="1"/>
</dbReference>
<keyword evidence="3" id="KW-1185">Reference proteome</keyword>
<dbReference type="Gene3D" id="3.40.50.2000">
    <property type="entry name" value="Glycogen Phosphorylase B"/>
    <property type="match status" value="2"/>
</dbReference>
<name>A0ABW3GWY5_9FLAO</name>
<dbReference type="SUPFAM" id="SSF53756">
    <property type="entry name" value="UDP-Glycosyltransferase/glycogen phosphorylase"/>
    <property type="match status" value="1"/>
</dbReference>
<dbReference type="Proteomes" id="UP001597049">
    <property type="component" value="Unassembled WGS sequence"/>
</dbReference>
<feature type="domain" description="Glycosyl transferase family 1" evidence="1">
    <location>
        <begin position="171"/>
        <end position="316"/>
    </location>
</feature>
<dbReference type="GO" id="GO:0016757">
    <property type="term" value="F:glycosyltransferase activity"/>
    <property type="evidence" value="ECO:0007669"/>
    <property type="project" value="UniProtKB-KW"/>
</dbReference>
<reference evidence="3" key="1">
    <citation type="journal article" date="2019" name="Int. J. Syst. Evol. Microbiol.">
        <title>The Global Catalogue of Microorganisms (GCM) 10K type strain sequencing project: providing services to taxonomists for standard genome sequencing and annotation.</title>
        <authorList>
            <consortium name="The Broad Institute Genomics Platform"/>
            <consortium name="The Broad Institute Genome Sequencing Center for Infectious Disease"/>
            <person name="Wu L."/>
            <person name="Ma J."/>
        </authorList>
    </citation>
    <scope>NUCLEOTIDE SEQUENCE [LARGE SCALE GENOMIC DNA]</scope>
    <source>
        <strain evidence="3">CCUG 56752</strain>
    </source>
</reference>
<evidence type="ECO:0000259" key="1">
    <source>
        <dbReference type="Pfam" id="PF00534"/>
    </source>
</evidence>
<protein>
    <submittedName>
        <fullName evidence="2">Glycosyltransferase family 4 protein</fullName>
        <ecNumber evidence="2">2.4.-.-</ecNumber>
    </submittedName>
</protein>
<dbReference type="RefSeq" id="WP_379658380.1">
    <property type="nucleotide sequence ID" value="NZ_JBHTIV010000013.1"/>
</dbReference>
<dbReference type="EMBL" id="JBHTIV010000013">
    <property type="protein sequence ID" value="MFD0933074.1"/>
    <property type="molecule type" value="Genomic_DNA"/>
</dbReference>
<dbReference type="CDD" id="cd03801">
    <property type="entry name" value="GT4_PimA-like"/>
    <property type="match status" value="1"/>
</dbReference>
<dbReference type="PANTHER" id="PTHR45947">
    <property type="entry name" value="SULFOQUINOVOSYL TRANSFERASE SQD2"/>
    <property type="match status" value="1"/>
</dbReference>
<keyword evidence="2" id="KW-0808">Transferase</keyword>
<dbReference type="InterPro" id="IPR050194">
    <property type="entry name" value="Glycosyltransferase_grp1"/>
</dbReference>
<evidence type="ECO:0000313" key="2">
    <source>
        <dbReference type="EMBL" id="MFD0933074.1"/>
    </source>
</evidence>
<organism evidence="2 3">
    <name type="scientific">Psychroflexus salinarum</name>
    <dbReference type="NCBI Taxonomy" id="546024"/>
    <lineage>
        <taxon>Bacteria</taxon>
        <taxon>Pseudomonadati</taxon>
        <taxon>Bacteroidota</taxon>
        <taxon>Flavobacteriia</taxon>
        <taxon>Flavobacteriales</taxon>
        <taxon>Flavobacteriaceae</taxon>
        <taxon>Psychroflexus</taxon>
    </lineage>
</organism>
<evidence type="ECO:0000313" key="3">
    <source>
        <dbReference type="Proteomes" id="UP001597049"/>
    </source>
</evidence>